<sequence>TSRQLTTAPTLEHRAYPGASRLPGTTYPTPTLERPAYPTPTLERPAYPAPTLERRPPAGEQKSEILRGTEPLPVRPPCPE</sequence>
<accession>A0A9P7TU32</accession>
<dbReference type="Proteomes" id="UP000732380">
    <property type="component" value="Unassembled WGS sequence"/>
</dbReference>
<dbReference type="EMBL" id="SRQM01000717">
    <property type="protein sequence ID" value="KAG6106609.1"/>
    <property type="molecule type" value="Genomic_DNA"/>
</dbReference>
<evidence type="ECO:0000313" key="3">
    <source>
        <dbReference type="Proteomes" id="UP000732380"/>
    </source>
</evidence>
<feature type="region of interest" description="Disordered" evidence="1">
    <location>
        <begin position="1"/>
        <end position="80"/>
    </location>
</feature>
<organism evidence="2 3">
    <name type="scientific">Claviceps humidiphila</name>
    <dbReference type="NCBI Taxonomy" id="1294629"/>
    <lineage>
        <taxon>Eukaryota</taxon>
        <taxon>Fungi</taxon>
        <taxon>Dikarya</taxon>
        <taxon>Ascomycota</taxon>
        <taxon>Pezizomycotina</taxon>
        <taxon>Sordariomycetes</taxon>
        <taxon>Hypocreomycetidae</taxon>
        <taxon>Hypocreales</taxon>
        <taxon>Clavicipitaceae</taxon>
        <taxon>Claviceps</taxon>
    </lineage>
</organism>
<comment type="caution">
    <text evidence="2">The sequence shown here is derived from an EMBL/GenBank/DDBJ whole genome shotgun (WGS) entry which is preliminary data.</text>
</comment>
<gene>
    <name evidence="2" type="ORF">E4U13_007380</name>
</gene>
<name>A0A9P7TU32_9HYPO</name>
<reference evidence="2 3" key="1">
    <citation type="journal article" date="2020" name="bioRxiv">
        <title>Whole genome comparisons of ergot fungi reveals the divergence and evolution of species within the genus Claviceps are the result of varying mechanisms driving genome evolution and host range expansion.</title>
        <authorList>
            <person name="Wyka S.A."/>
            <person name="Mondo S.J."/>
            <person name="Liu M."/>
            <person name="Dettman J."/>
            <person name="Nalam V."/>
            <person name="Broders K.D."/>
        </authorList>
    </citation>
    <scope>NUCLEOTIDE SEQUENCE [LARGE SCALE GENOMIC DNA]</scope>
    <source>
        <strain evidence="2 3">LM576</strain>
    </source>
</reference>
<evidence type="ECO:0000256" key="1">
    <source>
        <dbReference type="SAM" id="MobiDB-lite"/>
    </source>
</evidence>
<feature type="non-terminal residue" evidence="2">
    <location>
        <position position="1"/>
    </location>
</feature>
<protein>
    <submittedName>
        <fullName evidence="2">Uncharacterized protein</fullName>
    </submittedName>
</protein>
<feature type="compositionally biased region" description="Basic and acidic residues" evidence="1">
    <location>
        <begin position="52"/>
        <end position="67"/>
    </location>
</feature>
<proteinExistence type="predicted"/>
<dbReference type="AlphaFoldDB" id="A0A9P7TU32"/>
<keyword evidence="3" id="KW-1185">Reference proteome</keyword>
<evidence type="ECO:0000313" key="2">
    <source>
        <dbReference type="EMBL" id="KAG6106609.1"/>
    </source>
</evidence>